<dbReference type="Pfam" id="PF01425">
    <property type="entry name" value="Amidase"/>
    <property type="match status" value="1"/>
</dbReference>
<dbReference type="SUPFAM" id="SSF75304">
    <property type="entry name" value="Amidase signature (AS) enzymes"/>
    <property type="match status" value="1"/>
</dbReference>
<keyword evidence="9" id="KW-1185">Reference proteome</keyword>
<protein>
    <recommendedName>
        <fullName evidence="3">amidase</fullName>
        <ecNumber evidence="3">3.5.1.4</ecNumber>
    </recommendedName>
</protein>
<dbReference type="InterPro" id="IPR036928">
    <property type="entry name" value="AS_sf"/>
</dbReference>
<evidence type="ECO:0000256" key="2">
    <source>
        <dbReference type="ARBA" id="ARBA00009199"/>
    </source>
</evidence>
<dbReference type="PANTHER" id="PTHR46072">
    <property type="entry name" value="AMIDASE-RELATED-RELATED"/>
    <property type="match status" value="1"/>
</dbReference>
<evidence type="ECO:0000256" key="3">
    <source>
        <dbReference type="ARBA" id="ARBA00012922"/>
    </source>
</evidence>
<proteinExistence type="inferred from homology"/>
<dbReference type="Gene3D" id="3.90.1300.10">
    <property type="entry name" value="Amidase signature (AS) domain"/>
    <property type="match status" value="1"/>
</dbReference>
<feature type="binding site" evidence="6">
    <location>
        <begin position="229"/>
        <end position="232"/>
    </location>
    <ligand>
        <name>substrate</name>
    </ligand>
</feature>
<accession>A0A6A5TSI1</accession>
<comment type="similarity">
    <text evidence="2">Belongs to the amidase family.</text>
</comment>
<evidence type="ECO:0000256" key="6">
    <source>
        <dbReference type="PIRSR" id="PIRSR001221-2"/>
    </source>
</evidence>
<dbReference type="InterPro" id="IPR020556">
    <property type="entry name" value="Amidase_CS"/>
</dbReference>
<dbReference type="PANTHER" id="PTHR46072:SF11">
    <property type="entry name" value="AMIDASE-RELATED"/>
    <property type="match status" value="1"/>
</dbReference>
<dbReference type="Proteomes" id="UP000800035">
    <property type="component" value="Unassembled WGS sequence"/>
</dbReference>
<evidence type="ECO:0000313" key="9">
    <source>
        <dbReference type="Proteomes" id="UP000800035"/>
    </source>
</evidence>
<feature type="domain" description="Amidase" evidence="7">
    <location>
        <begin position="77"/>
        <end position="522"/>
    </location>
</feature>
<dbReference type="PIRSF" id="PIRSF001221">
    <property type="entry name" value="Amidase_fungi"/>
    <property type="match status" value="1"/>
</dbReference>
<feature type="active site" description="Acyl-ester intermediate" evidence="5">
    <location>
        <position position="232"/>
    </location>
</feature>
<dbReference type="GO" id="GO:0004040">
    <property type="term" value="F:amidase activity"/>
    <property type="evidence" value="ECO:0007669"/>
    <property type="project" value="UniProtKB-EC"/>
</dbReference>
<dbReference type="EC" id="3.5.1.4" evidence="3"/>
<evidence type="ECO:0000256" key="4">
    <source>
        <dbReference type="ARBA" id="ARBA00022801"/>
    </source>
</evidence>
<dbReference type="EMBL" id="ML976998">
    <property type="protein sequence ID" value="KAF1954632.1"/>
    <property type="molecule type" value="Genomic_DNA"/>
</dbReference>
<comment type="catalytic activity">
    <reaction evidence="1">
        <text>a monocarboxylic acid amide + H2O = a monocarboxylate + NH4(+)</text>
        <dbReference type="Rhea" id="RHEA:12020"/>
        <dbReference type="ChEBI" id="CHEBI:15377"/>
        <dbReference type="ChEBI" id="CHEBI:28938"/>
        <dbReference type="ChEBI" id="CHEBI:35757"/>
        <dbReference type="ChEBI" id="CHEBI:83628"/>
        <dbReference type="EC" id="3.5.1.4"/>
    </reaction>
</comment>
<dbReference type="InterPro" id="IPR023631">
    <property type="entry name" value="Amidase_dom"/>
</dbReference>
<sequence length="544" mass="59261">MASRWEQIAAEKRAQLAEQIPHEYRIPHHLIPPSDQLDVTTFPQNSGWFSQKELEITGSSASYVLKKIASKAWSAEEVTRAFCKSAAAAQQLTNCLTDFFPAEAIAHAKSLDEHLQITGKVIGPFHGLPISLKDNFNLRGKDSTVGFTSLVGKPAKYNATLVDILEKLGAVRYCKTNVPTAMMIAESVNNTFGRTANPLNRKLTSGGSSGGESALIAFGGSCLGIGTDIGGSLRIPAASTGIYALRPSAGRFTTQACTSGLAGQEAVMSVNGPMARTLEDMQMYCKAIVGAKPWLLDPKCLPIPWRTVERKAKLKIAVLWNDGVALPTPPVTRALKETVEKLKRAEHEVVEWDPVLHAEGLVLLSRMFVADGGKSIKKLLAPTDEPFRPEMLAYKEATELGTHEMWQLQLERSAFQKKYLDQWMFVGGLDAILAPTTPYSSVEHGKLQYVGYTGVYNVTDYSSVSFPCGVTADKEKDRPVSGYSPLSDHCKGVYESYDAEIVHGMPVSLQLVAKRLEEEKVLDMTATVLKAIQGSASSPLKSRL</sequence>
<organism evidence="8 9">
    <name type="scientific">Byssothecium circinans</name>
    <dbReference type="NCBI Taxonomy" id="147558"/>
    <lineage>
        <taxon>Eukaryota</taxon>
        <taxon>Fungi</taxon>
        <taxon>Dikarya</taxon>
        <taxon>Ascomycota</taxon>
        <taxon>Pezizomycotina</taxon>
        <taxon>Dothideomycetes</taxon>
        <taxon>Pleosporomycetidae</taxon>
        <taxon>Pleosporales</taxon>
        <taxon>Massarineae</taxon>
        <taxon>Massarinaceae</taxon>
        <taxon>Byssothecium</taxon>
    </lineage>
</organism>
<evidence type="ECO:0000256" key="1">
    <source>
        <dbReference type="ARBA" id="ARBA00001311"/>
    </source>
</evidence>
<reference evidence="8" key="1">
    <citation type="journal article" date="2020" name="Stud. Mycol.">
        <title>101 Dothideomycetes genomes: a test case for predicting lifestyles and emergence of pathogens.</title>
        <authorList>
            <person name="Haridas S."/>
            <person name="Albert R."/>
            <person name="Binder M."/>
            <person name="Bloem J."/>
            <person name="Labutti K."/>
            <person name="Salamov A."/>
            <person name="Andreopoulos B."/>
            <person name="Baker S."/>
            <person name="Barry K."/>
            <person name="Bills G."/>
            <person name="Bluhm B."/>
            <person name="Cannon C."/>
            <person name="Castanera R."/>
            <person name="Culley D."/>
            <person name="Daum C."/>
            <person name="Ezra D."/>
            <person name="Gonzalez J."/>
            <person name="Henrissat B."/>
            <person name="Kuo A."/>
            <person name="Liang C."/>
            <person name="Lipzen A."/>
            <person name="Lutzoni F."/>
            <person name="Magnuson J."/>
            <person name="Mondo S."/>
            <person name="Nolan M."/>
            <person name="Ohm R."/>
            <person name="Pangilinan J."/>
            <person name="Park H.-J."/>
            <person name="Ramirez L."/>
            <person name="Alfaro M."/>
            <person name="Sun H."/>
            <person name="Tritt A."/>
            <person name="Yoshinaga Y."/>
            <person name="Zwiers L.-H."/>
            <person name="Turgeon B."/>
            <person name="Goodwin S."/>
            <person name="Spatafora J."/>
            <person name="Crous P."/>
            <person name="Grigoriev I."/>
        </authorList>
    </citation>
    <scope>NUCLEOTIDE SEQUENCE</scope>
    <source>
        <strain evidence="8">CBS 675.92</strain>
    </source>
</reference>
<name>A0A6A5TSI1_9PLEO</name>
<feature type="active site" description="Charge relay system" evidence="5">
    <location>
        <position position="133"/>
    </location>
</feature>
<evidence type="ECO:0000259" key="7">
    <source>
        <dbReference type="Pfam" id="PF01425"/>
    </source>
</evidence>
<feature type="binding site" evidence="6">
    <location>
        <position position="208"/>
    </location>
    <ligand>
        <name>substrate</name>
    </ligand>
</feature>
<keyword evidence="4" id="KW-0378">Hydrolase</keyword>
<evidence type="ECO:0000256" key="5">
    <source>
        <dbReference type="PIRSR" id="PIRSR001221-1"/>
    </source>
</evidence>
<feature type="binding site" evidence="6">
    <location>
        <position position="182"/>
    </location>
    <ligand>
        <name>substrate</name>
    </ligand>
</feature>
<feature type="active site" description="Charge relay system" evidence="5">
    <location>
        <position position="208"/>
    </location>
</feature>
<dbReference type="AlphaFoldDB" id="A0A6A5TSI1"/>
<evidence type="ECO:0000313" key="8">
    <source>
        <dbReference type="EMBL" id="KAF1954632.1"/>
    </source>
</evidence>
<dbReference type="OrthoDB" id="6428749at2759"/>
<gene>
    <name evidence="8" type="ORF">CC80DRAFT_448926</name>
</gene>
<dbReference type="PROSITE" id="PS00571">
    <property type="entry name" value="AMIDASES"/>
    <property type="match status" value="1"/>
</dbReference>